<name>A0A8D8VRT4_9HEMI</name>
<dbReference type="EMBL" id="HBUF01082445">
    <property type="protein sequence ID" value="CAG6633343.1"/>
    <property type="molecule type" value="Transcribed_RNA"/>
</dbReference>
<evidence type="ECO:0000313" key="1">
    <source>
        <dbReference type="EMBL" id="CAG6633343.1"/>
    </source>
</evidence>
<dbReference type="AlphaFoldDB" id="A0A8D8VRT4"/>
<dbReference type="Pfam" id="PF07841">
    <property type="entry name" value="DM4_12"/>
    <property type="match status" value="1"/>
</dbReference>
<proteinExistence type="predicted"/>
<reference evidence="1" key="1">
    <citation type="submission" date="2021-05" db="EMBL/GenBank/DDBJ databases">
        <authorList>
            <person name="Alioto T."/>
            <person name="Alioto T."/>
            <person name="Gomez Garrido J."/>
        </authorList>
    </citation>
    <scope>NUCLEOTIDE SEQUENCE</scope>
</reference>
<organism evidence="1">
    <name type="scientific">Cacopsylla melanoneura</name>
    <dbReference type="NCBI Taxonomy" id="428564"/>
    <lineage>
        <taxon>Eukaryota</taxon>
        <taxon>Metazoa</taxon>
        <taxon>Ecdysozoa</taxon>
        <taxon>Arthropoda</taxon>
        <taxon>Hexapoda</taxon>
        <taxon>Insecta</taxon>
        <taxon>Pterygota</taxon>
        <taxon>Neoptera</taxon>
        <taxon>Paraneoptera</taxon>
        <taxon>Hemiptera</taxon>
        <taxon>Sternorrhyncha</taxon>
        <taxon>Psylloidea</taxon>
        <taxon>Psyllidae</taxon>
        <taxon>Psyllinae</taxon>
        <taxon>Cacopsylla</taxon>
    </lineage>
</organism>
<sequence length="191" mass="20820">MAAQAHSAADNSNYNAYLSKLARLQALKQKNYQSAASSGTSLPVQPASRLTSKHNSAAMFQNAIAPQTPPGVLLQQAVPAQAQAAPGPSPLDYDPFFSPILGKVDQIFTNLGVYDEPCRERLVCQMYRTPSKYSPHSNLVSNELSRDPAELPKTTKLSVPAVRFYKYVQAAREGQDNNECSKLYPTCAKTL</sequence>
<accession>A0A8D8VRT4</accession>
<protein>
    <submittedName>
        <fullName evidence="1">Uncharacterized protein</fullName>
    </submittedName>
</protein>
<dbReference type="InterPro" id="IPR006631">
    <property type="entry name" value="DM4_12"/>
</dbReference>